<name>A0A2J8A2U0_9CHLO</name>
<feature type="region of interest" description="Disordered" evidence="1">
    <location>
        <begin position="1"/>
        <end position="20"/>
    </location>
</feature>
<feature type="region of interest" description="Disordered" evidence="1">
    <location>
        <begin position="51"/>
        <end position="73"/>
    </location>
</feature>
<keyword evidence="3" id="KW-1185">Reference proteome</keyword>
<evidence type="ECO:0000256" key="1">
    <source>
        <dbReference type="SAM" id="MobiDB-lite"/>
    </source>
</evidence>
<reference evidence="2 3" key="1">
    <citation type="journal article" date="2017" name="Mol. Biol. Evol.">
        <title>The 4-celled Tetrabaena socialis nuclear genome reveals the essential components for genetic control of cell number at the origin of multicellularity in the volvocine lineage.</title>
        <authorList>
            <person name="Featherston J."/>
            <person name="Arakaki Y."/>
            <person name="Hanschen E.R."/>
            <person name="Ferris P.J."/>
            <person name="Michod R.E."/>
            <person name="Olson B.J.S.C."/>
            <person name="Nozaki H."/>
            <person name="Durand P.M."/>
        </authorList>
    </citation>
    <scope>NUCLEOTIDE SEQUENCE [LARGE SCALE GENOMIC DNA]</scope>
    <source>
        <strain evidence="2 3">NIES-571</strain>
    </source>
</reference>
<dbReference type="Proteomes" id="UP000236333">
    <property type="component" value="Unassembled WGS sequence"/>
</dbReference>
<protein>
    <submittedName>
        <fullName evidence="2">Uncharacterized protein</fullName>
    </submittedName>
</protein>
<evidence type="ECO:0000313" key="2">
    <source>
        <dbReference type="EMBL" id="PNH06808.1"/>
    </source>
</evidence>
<dbReference type="EMBL" id="PGGS01000214">
    <property type="protein sequence ID" value="PNH06808.1"/>
    <property type="molecule type" value="Genomic_DNA"/>
</dbReference>
<dbReference type="AlphaFoldDB" id="A0A2J8A2U0"/>
<proteinExistence type="predicted"/>
<organism evidence="2 3">
    <name type="scientific">Tetrabaena socialis</name>
    <dbReference type="NCBI Taxonomy" id="47790"/>
    <lineage>
        <taxon>Eukaryota</taxon>
        <taxon>Viridiplantae</taxon>
        <taxon>Chlorophyta</taxon>
        <taxon>core chlorophytes</taxon>
        <taxon>Chlorophyceae</taxon>
        <taxon>CS clade</taxon>
        <taxon>Chlamydomonadales</taxon>
        <taxon>Tetrabaenaceae</taxon>
        <taxon>Tetrabaena</taxon>
    </lineage>
</organism>
<accession>A0A2J8A2U0</accession>
<feature type="compositionally biased region" description="Low complexity" evidence="1">
    <location>
        <begin position="1"/>
        <end position="13"/>
    </location>
</feature>
<sequence length="73" mass="8141">MPLGPVGRPGARGRPAHGPPGLEVLELPLVHEAPLAPEGMQCITTKTWRRLKMKKHKASKRHKLLRHKAKNTK</sequence>
<evidence type="ECO:0000313" key="3">
    <source>
        <dbReference type="Proteomes" id="UP000236333"/>
    </source>
</evidence>
<gene>
    <name evidence="2" type="ORF">TSOC_006793</name>
</gene>
<comment type="caution">
    <text evidence="2">The sequence shown here is derived from an EMBL/GenBank/DDBJ whole genome shotgun (WGS) entry which is preliminary data.</text>
</comment>